<dbReference type="GeneID" id="69038648"/>
<accession>C0NRK2</accession>
<keyword evidence="2" id="KW-1185">Reference proteome</keyword>
<dbReference type="EMBL" id="GG663369">
    <property type="protein sequence ID" value="EEH06316.1"/>
    <property type="molecule type" value="Genomic_DNA"/>
</dbReference>
<proteinExistence type="predicted"/>
<dbReference type="Proteomes" id="UP000001631">
    <property type="component" value="Unassembled WGS sequence"/>
</dbReference>
<dbReference type="AlphaFoldDB" id="C0NRK2"/>
<dbReference type="InParanoid" id="C0NRK2"/>
<protein>
    <submittedName>
        <fullName evidence="1">Uncharacterized protein</fullName>
    </submittedName>
</protein>
<dbReference type="HOGENOM" id="CLU_3068085_0_0_1"/>
<evidence type="ECO:0000313" key="1">
    <source>
        <dbReference type="EMBL" id="EEH06316.1"/>
    </source>
</evidence>
<sequence>MRNDLYAYQPTPTLANSSAVEALLVGTTATLSRAPQHIVLLSCSYGPKKQQNH</sequence>
<gene>
    <name evidence="1" type="ORF">HCBG_05632</name>
</gene>
<name>C0NRK2_AJECG</name>
<reference evidence="1" key="1">
    <citation type="submission" date="2009-02" db="EMBL/GenBank/DDBJ databases">
        <title>The Genome Sequence of Ajellomyces capsulatus strain G186AR.</title>
        <authorList>
            <consortium name="The Broad Institute Genome Sequencing Platform"/>
            <person name="Champion M."/>
            <person name="Cuomo C."/>
            <person name="Ma L.-J."/>
            <person name="Henn M.R."/>
            <person name="Sil A."/>
            <person name="Goldman B."/>
            <person name="Young S.K."/>
            <person name="Kodira C.D."/>
            <person name="Zeng Q."/>
            <person name="Koehrsen M."/>
            <person name="Alvarado L."/>
            <person name="Berlin A."/>
            <person name="Borenstein D."/>
            <person name="Chen Z."/>
            <person name="Engels R."/>
            <person name="Freedman E."/>
            <person name="Gellesch M."/>
            <person name="Goldberg J."/>
            <person name="Griggs A."/>
            <person name="Gujja S."/>
            <person name="Heiman D."/>
            <person name="Hepburn T."/>
            <person name="Howarth C."/>
            <person name="Jen D."/>
            <person name="Larson L."/>
            <person name="Lewis B."/>
            <person name="Mehta T."/>
            <person name="Park D."/>
            <person name="Pearson M."/>
            <person name="Roberts A."/>
            <person name="Saif S."/>
            <person name="Shea T."/>
            <person name="Shenoy N."/>
            <person name="Sisk P."/>
            <person name="Stolte C."/>
            <person name="Sykes S."/>
            <person name="Walk T."/>
            <person name="White J."/>
            <person name="Yandava C."/>
            <person name="Klein B."/>
            <person name="McEwen J.G."/>
            <person name="Puccia R."/>
            <person name="Goldman G.H."/>
            <person name="Felipe M.S."/>
            <person name="Nino-Vega G."/>
            <person name="San-Blas G."/>
            <person name="Taylor J."/>
            <person name="Mendoza L."/>
            <person name="Galagan J."/>
            <person name="Nusbaum C."/>
            <person name="Birren B."/>
        </authorList>
    </citation>
    <scope>NUCLEOTIDE SEQUENCE</scope>
    <source>
        <strain evidence="1">G186AR</strain>
    </source>
</reference>
<organism evidence="1 2">
    <name type="scientific">Ajellomyces capsulatus (strain G186AR / H82 / ATCC MYA-2454 / RMSCC 2432)</name>
    <name type="common">Darling's disease fungus</name>
    <name type="synonym">Histoplasma capsulatum</name>
    <dbReference type="NCBI Taxonomy" id="447093"/>
    <lineage>
        <taxon>Eukaryota</taxon>
        <taxon>Fungi</taxon>
        <taxon>Dikarya</taxon>
        <taxon>Ascomycota</taxon>
        <taxon>Pezizomycotina</taxon>
        <taxon>Eurotiomycetes</taxon>
        <taxon>Eurotiomycetidae</taxon>
        <taxon>Onygenales</taxon>
        <taxon>Ajellomycetaceae</taxon>
        <taxon>Histoplasma</taxon>
    </lineage>
</organism>
<evidence type="ECO:0000313" key="2">
    <source>
        <dbReference type="Proteomes" id="UP000001631"/>
    </source>
</evidence>
<dbReference type="RefSeq" id="XP_045286797.1">
    <property type="nucleotide sequence ID" value="XM_045432681.1"/>
</dbReference>